<feature type="transmembrane region" description="Helical" evidence="8">
    <location>
        <begin position="232"/>
        <end position="254"/>
    </location>
</feature>
<organism evidence="9 10">
    <name type="scientific">Megamonas hypermegale</name>
    <dbReference type="NCBI Taxonomy" id="158847"/>
    <lineage>
        <taxon>Bacteria</taxon>
        <taxon>Bacillati</taxon>
        <taxon>Bacillota</taxon>
        <taxon>Negativicutes</taxon>
        <taxon>Selenomonadales</taxon>
        <taxon>Selenomonadaceae</taxon>
        <taxon>Megamonas</taxon>
    </lineage>
</organism>
<dbReference type="InterPro" id="IPR038770">
    <property type="entry name" value="Na+/solute_symporter_sf"/>
</dbReference>
<proteinExistence type="inferred from homology"/>
<evidence type="ECO:0000256" key="4">
    <source>
        <dbReference type="ARBA" id="ARBA00022475"/>
    </source>
</evidence>
<feature type="transmembrane region" description="Helical" evidence="8">
    <location>
        <begin position="72"/>
        <end position="93"/>
    </location>
</feature>
<dbReference type="Proteomes" id="UP000780768">
    <property type="component" value="Unassembled WGS sequence"/>
</dbReference>
<dbReference type="Gene3D" id="1.20.1530.20">
    <property type="match status" value="1"/>
</dbReference>
<evidence type="ECO:0000256" key="2">
    <source>
        <dbReference type="ARBA" id="ARBA00010145"/>
    </source>
</evidence>
<dbReference type="PANTHER" id="PTHR36838:SF1">
    <property type="entry name" value="SLR1864 PROTEIN"/>
    <property type="match status" value="1"/>
</dbReference>
<reference evidence="9" key="2">
    <citation type="submission" date="2021-09" db="EMBL/GenBank/DDBJ databases">
        <authorList>
            <person name="Gilroy R."/>
        </authorList>
    </citation>
    <scope>NUCLEOTIDE SEQUENCE</scope>
    <source>
        <strain evidence="9">7318</strain>
    </source>
</reference>
<evidence type="ECO:0000313" key="10">
    <source>
        <dbReference type="Proteomes" id="UP000780768"/>
    </source>
</evidence>
<keyword evidence="7 8" id="KW-0472">Membrane</keyword>
<gene>
    <name evidence="9" type="ORF">K8V65_06505</name>
</gene>
<comment type="similarity">
    <text evidence="2">Belongs to the auxin efflux carrier (TC 2.A.69) family.</text>
</comment>
<evidence type="ECO:0000256" key="3">
    <source>
        <dbReference type="ARBA" id="ARBA00022448"/>
    </source>
</evidence>
<reference evidence="9" key="1">
    <citation type="journal article" date="2021" name="PeerJ">
        <title>Extensive microbial diversity within the chicken gut microbiome revealed by metagenomics and culture.</title>
        <authorList>
            <person name="Gilroy R."/>
            <person name="Ravi A."/>
            <person name="Getino M."/>
            <person name="Pursley I."/>
            <person name="Horton D.L."/>
            <person name="Alikhan N.F."/>
            <person name="Baker D."/>
            <person name="Gharbi K."/>
            <person name="Hall N."/>
            <person name="Watson M."/>
            <person name="Adriaenssens E.M."/>
            <person name="Foster-Nyarko E."/>
            <person name="Jarju S."/>
            <person name="Secka A."/>
            <person name="Antonio M."/>
            <person name="Oren A."/>
            <person name="Chaudhuri R.R."/>
            <person name="La Ragione R."/>
            <person name="Hildebrand F."/>
            <person name="Pallen M.J."/>
        </authorList>
    </citation>
    <scope>NUCLEOTIDE SEQUENCE</scope>
    <source>
        <strain evidence="9">7318</strain>
    </source>
</reference>
<feature type="transmembrane region" description="Helical" evidence="8">
    <location>
        <begin position="201"/>
        <end position="220"/>
    </location>
</feature>
<evidence type="ECO:0000256" key="8">
    <source>
        <dbReference type="SAM" id="Phobius"/>
    </source>
</evidence>
<feature type="transmembrane region" description="Helical" evidence="8">
    <location>
        <begin position="260"/>
        <end position="282"/>
    </location>
</feature>
<feature type="transmembrane region" description="Helical" evidence="8">
    <location>
        <begin position="289"/>
        <end position="311"/>
    </location>
</feature>
<feature type="transmembrane region" description="Helical" evidence="8">
    <location>
        <begin position="129"/>
        <end position="149"/>
    </location>
</feature>
<dbReference type="RefSeq" id="WP_289547598.1">
    <property type="nucleotide sequence ID" value="NZ_CALXYC010000013.1"/>
</dbReference>
<dbReference type="AlphaFoldDB" id="A0A921HND4"/>
<keyword evidence="4" id="KW-1003">Cell membrane</keyword>
<dbReference type="Pfam" id="PF03547">
    <property type="entry name" value="Mem_trans"/>
    <property type="match status" value="1"/>
</dbReference>
<keyword evidence="5 8" id="KW-0812">Transmembrane</keyword>
<feature type="transmembrane region" description="Helical" evidence="8">
    <location>
        <begin position="170"/>
        <end position="195"/>
    </location>
</feature>
<dbReference type="GO" id="GO:0055085">
    <property type="term" value="P:transmembrane transport"/>
    <property type="evidence" value="ECO:0007669"/>
    <property type="project" value="InterPro"/>
</dbReference>
<evidence type="ECO:0000256" key="1">
    <source>
        <dbReference type="ARBA" id="ARBA00004651"/>
    </source>
</evidence>
<protein>
    <submittedName>
        <fullName evidence="9">AEC family transporter</fullName>
    </submittedName>
</protein>
<dbReference type="InterPro" id="IPR004776">
    <property type="entry name" value="Mem_transp_PIN-like"/>
</dbReference>
<evidence type="ECO:0000256" key="7">
    <source>
        <dbReference type="ARBA" id="ARBA00023136"/>
    </source>
</evidence>
<evidence type="ECO:0000256" key="6">
    <source>
        <dbReference type="ARBA" id="ARBA00022989"/>
    </source>
</evidence>
<feature type="transmembrane region" description="Helical" evidence="8">
    <location>
        <begin position="41"/>
        <end position="60"/>
    </location>
</feature>
<sequence length="313" mass="34557">MDALLHAISGVLTLILMGLVGCILAKVGWINAQNKAILPKLVNYVSLPLFFIYNITHAFSHDQLLHLITGSIVPFISIAVCFILSCIAARFMAPKGRRGIFQSSFTTSNTIFVGLPVTMALFGEEAIPYTLLYFFANTTFFWTLGNACIQSDSSAFSYRNMFTLATLKRIFSPPILGFLASLIILICDIPLPKFFMDTAQYMGNLTTPLALIFIGVTLYSMGLKNIRFDLSLSGICIGRFIIAPLSMFILAHIFPMPELMYKVFVIMASLPAMIQTVVLSSLYKTDTEYATLVVSATTLLSIITIPIYMVLLS</sequence>
<evidence type="ECO:0000256" key="5">
    <source>
        <dbReference type="ARBA" id="ARBA00022692"/>
    </source>
</evidence>
<dbReference type="EMBL" id="DYVR01000178">
    <property type="protein sequence ID" value="HJF85294.1"/>
    <property type="molecule type" value="Genomic_DNA"/>
</dbReference>
<name>A0A921HND4_9FIRM</name>
<accession>A0A921HND4</accession>
<feature type="transmembrane region" description="Helical" evidence="8">
    <location>
        <begin position="6"/>
        <end position="29"/>
    </location>
</feature>
<evidence type="ECO:0000313" key="9">
    <source>
        <dbReference type="EMBL" id="HJF85294.1"/>
    </source>
</evidence>
<keyword evidence="6 8" id="KW-1133">Transmembrane helix</keyword>
<keyword evidence="3" id="KW-0813">Transport</keyword>
<dbReference type="GO" id="GO:0005886">
    <property type="term" value="C:plasma membrane"/>
    <property type="evidence" value="ECO:0007669"/>
    <property type="project" value="UniProtKB-SubCell"/>
</dbReference>
<feature type="transmembrane region" description="Helical" evidence="8">
    <location>
        <begin position="105"/>
        <end position="123"/>
    </location>
</feature>
<comment type="caution">
    <text evidence="9">The sequence shown here is derived from an EMBL/GenBank/DDBJ whole genome shotgun (WGS) entry which is preliminary data.</text>
</comment>
<comment type="subcellular location">
    <subcellularLocation>
        <location evidence="1">Cell membrane</location>
        <topology evidence="1">Multi-pass membrane protein</topology>
    </subcellularLocation>
</comment>
<dbReference type="PANTHER" id="PTHR36838">
    <property type="entry name" value="AUXIN EFFLUX CARRIER FAMILY PROTEIN"/>
    <property type="match status" value="1"/>
</dbReference>